<dbReference type="AlphaFoldDB" id="A0AAV4WA39"/>
<gene>
    <name evidence="1" type="ORF">CDAR_546801</name>
</gene>
<keyword evidence="2" id="KW-1185">Reference proteome</keyword>
<accession>A0AAV4WA39</accession>
<reference evidence="1 2" key="1">
    <citation type="submission" date="2021-06" db="EMBL/GenBank/DDBJ databases">
        <title>Caerostris darwini draft genome.</title>
        <authorList>
            <person name="Kono N."/>
            <person name="Arakawa K."/>
        </authorList>
    </citation>
    <scope>NUCLEOTIDE SEQUENCE [LARGE SCALE GENOMIC DNA]</scope>
</reference>
<comment type="caution">
    <text evidence="1">The sequence shown here is derived from an EMBL/GenBank/DDBJ whole genome shotgun (WGS) entry which is preliminary data.</text>
</comment>
<dbReference type="EMBL" id="BPLQ01014296">
    <property type="protein sequence ID" value="GIY78935.1"/>
    <property type="molecule type" value="Genomic_DNA"/>
</dbReference>
<protein>
    <submittedName>
        <fullName evidence="1">Uncharacterized protein</fullName>
    </submittedName>
</protein>
<evidence type="ECO:0000313" key="1">
    <source>
        <dbReference type="EMBL" id="GIY78935.1"/>
    </source>
</evidence>
<sequence length="218" mass="24074">MSKEMTAQTINVRCSDYAVGKSPVSIPHLCLASPAMSSWSFEPSGHIYLKASPDVSCWSLGPSGHMCLKHLQAYPAGHWNLQDTSVSSISRRILLVIGTFRIHLSQSISRRVLLVIGSSRTHLSQASPDVFCWSLEPSGYIYLKASLDVSCWSLEPSGHICLRRLQTCSAGHWNLQDTSVSCISRRILLVIGIFRIHLSQVYPDVSCWSLELAEKGCA</sequence>
<evidence type="ECO:0000313" key="2">
    <source>
        <dbReference type="Proteomes" id="UP001054837"/>
    </source>
</evidence>
<proteinExistence type="predicted"/>
<name>A0AAV4WA39_9ARAC</name>
<organism evidence="1 2">
    <name type="scientific">Caerostris darwini</name>
    <dbReference type="NCBI Taxonomy" id="1538125"/>
    <lineage>
        <taxon>Eukaryota</taxon>
        <taxon>Metazoa</taxon>
        <taxon>Ecdysozoa</taxon>
        <taxon>Arthropoda</taxon>
        <taxon>Chelicerata</taxon>
        <taxon>Arachnida</taxon>
        <taxon>Araneae</taxon>
        <taxon>Araneomorphae</taxon>
        <taxon>Entelegynae</taxon>
        <taxon>Araneoidea</taxon>
        <taxon>Araneidae</taxon>
        <taxon>Caerostris</taxon>
    </lineage>
</organism>
<dbReference type="Proteomes" id="UP001054837">
    <property type="component" value="Unassembled WGS sequence"/>
</dbReference>